<evidence type="ECO:0000259" key="1">
    <source>
        <dbReference type="SMART" id="SM00849"/>
    </source>
</evidence>
<proteinExistence type="predicted"/>
<comment type="caution">
    <text evidence="2">The sequence shown here is derived from an EMBL/GenBank/DDBJ whole genome shotgun (WGS) entry which is preliminary data.</text>
</comment>
<gene>
    <name evidence="2" type="ORF">NIES593_20745</name>
</gene>
<dbReference type="OrthoDB" id="9802991at2"/>
<sequence length="226" mass="25584">MSQEGSRPTKPPRVILESLFAFPPNRETLGGSAYFIVEKAGNILIDCPASDEENLRFLQEKGGVRWLFVTHRGGIGKKVKQMQAVLGCEVLIQEQEAYLLPEVDVTSFEREFSLSPNCYAIWTPGHSPGSSCLYWSYYGGVLFSGRHLLPDREGKPVPLRTAKTFHWYRQLRSIEALRDRYSHETLHYICPGANTGFLRGKGVIEQAYQGLLELDLETLKQTQSLF</sequence>
<dbReference type="GO" id="GO:0016787">
    <property type="term" value="F:hydrolase activity"/>
    <property type="evidence" value="ECO:0007669"/>
    <property type="project" value="UniProtKB-KW"/>
</dbReference>
<dbReference type="SMART" id="SM00849">
    <property type="entry name" value="Lactamase_B"/>
    <property type="match status" value="1"/>
</dbReference>
<name>A0A1U7H8K1_9CYAN</name>
<evidence type="ECO:0000313" key="3">
    <source>
        <dbReference type="Proteomes" id="UP000186868"/>
    </source>
</evidence>
<dbReference type="SUPFAM" id="SSF56281">
    <property type="entry name" value="Metallo-hydrolase/oxidoreductase"/>
    <property type="match status" value="1"/>
</dbReference>
<dbReference type="Proteomes" id="UP000186868">
    <property type="component" value="Unassembled WGS sequence"/>
</dbReference>
<protein>
    <submittedName>
        <fullName evidence="2">MBL fold metallo-hydrolase</fullName>
    </submittedName>
</protein>
<reference evidence="2 3" key="1">
    <citation type="submission" date="2016-11" db="EMBL/GenBank/DDBJ databases">
        <title>Draft Genome Sequences of Nine Cyanobacterial Strains from Diverse Habitats.</title>
        <authorList>
            <person name="Zhu T."/>
            <person name="Hou S."/>
            <person name="Lu X."/>
            <person name="Hess W.R."/>
        </authorList>
    </citation>
    <scope>NUCLEOTIDE SEQUENCE [LARGE SCALE GENOMIC DNA]</scope>
    <source>
        <strain evidence="2 3">NIES-593</strain>
    </source>
</reference>
<dbReference type="PANTHER" id="PTHR42773:SF3">
    <property type="entry name" value="SLR0630 PROTEIN"/>
    <property type="match status" value="1"/>
</dbReference>
<evidence type="ECO:0000313" key="2">
    <source>
        <dbReference type="EMBL" id="OKH19647.1"/>
    </source>
</evidence>
<dbReference type="STRING" id="1921803.NIES593_20745"/>
<dbReference type="InterPro" id="IPR036866">
    <property type="entry name" value="RibonucZ/Hydroxyglut_hydro"/>
</dbReference>
<dbReference type="Gene3D" id="3.60.15.10">
    <property type="entry name" value="Ribonuclease Z/Hydroxyacylglutathione hydrolase-like"/>
    <property type="match status" value="1"/>
</dbReference>
<dbReference type="InterPro" id="IPR001279">
    <property type="entry name" value="Metallo-B-lactamas"/>
</dbReference>
<organism evidence="2 3">
    <name type="scientific">Hydrococcus rivularis NIES-593</name>
    <dbReference type="NCBI Taxonomy" id="1921803"/>
    <lineage>
        <taxon>Bacteria</taxon>
        <taxon>Bacillati</taxon>
        <taxon>Cyanobacteriota</taxon>
        <taxon>Cyanophyceae</taxon>
        <taxon>Pleurocapsales</taxon>
        <taxon>Hydrococcaceae</taxon>
        <taxon>Hydrococcus</taxon>
    </lineage>
</organism>
<dbReference type="AlphaFoldDB" id="A0A1U7H8K1"/>
<dbReference type="EMBL" id="MRCB01000039">
    <property type="protein sequence ID" value="OKH19647.1"/>
    <property type="molecule type" value="Genomic_DNA"/>
</dbReference>
<dbReference type="PANTHER" id="PTHR42773">
    <property type="entry name" value="METALLO-BETA-LACTAMASE-RELATED"/>
    <property type="match status" value="1"/>
</dbReference>
<feature type="domain" description="Metallo-beta-lactamase" evidence="1">
    <location>
        <begin position="30"/>
        <end position="193"/>
    </location>
</feature>
<keyword evidence="2" id="KW-0378">Hydrolase</keyword>
<accession>A0A1U7H8K1</accession>
<keyword evidence="3" id="KW-1185">Reference proteome</keyword>